<comment type="caution">
    <text evidence="1">The sequence shown here is derived from an EMBL/GenBank/DDBJ whole genome shotgun (WGS) entry which is preliminary data.</text>
</comment>
<dbReference type="OrthoDB" id="883995at2"/>
<dbReference type="RefSeq" id="WP_157542084.1">
    <property type="nucleotide sequence ID" value="NZ_WQLA01000004.1"/>
</dbReference>
<evidence type="ECO:0000313" key="2">
    <source>
        <dbReference type="Proteomes" id="UP000434850"/>
    </source>
</evidence>
<protein>
    <submittedName>
        <fullName evidence="1">Uncharacterized protein</fullName>
    </submittedName>
</protein>
<dbReference type="EMBL" id="WQLA01000004">
    <property type="protein sequence ID" value="MVN91757.1"/>
    <property type="molecule type" value="Genomic_DNA"/>
</dbReference>
<proteinExistence type="predicted"/>
<name>A0A6I4I9V0_9SPHI</name>
<accession>A0A6I4I9V0</accession>
<dbReference type="AlphaFoldDB" id="A0A6I4I9V0"/>
<keyword evidence="2" id="KW-1185">Reference proteome</keyword>
<reference evidence="1 2" key="1">
    <citation type="submission" date="2019-12" db="EMBL/GenBank/DDBJ databases">
        <title>Mucilaginibacter sp. HME9299 genome sequencing and assembly.</title>
        <authorList>
            <person name="Kang H."/>
            <person name="Kim H."/>
            <person name="Joh K."/>
        </authorList>
    </citation>
    <scope>NUCLEOTIDE SEQUENCE [LARGE SCALE GENOMIC DNA]</scope>
    <source>
        <strain evidence="1 2">HME9299</strain>
    </source>
</reference>
<organism evidence="1 2">
    <name type="scientific">Mucilaginibacter aquatilis</name>
    <dbReference type="NCBI Taxonomy" id="1517760"/>
    <lineage>
        <taxon>Bacteria</taxon>
        <taxon>Pseudomonadati</taxon>
        <taxon>Bacteroidota</taxon>
        <taxon>Sphingobacteriia</taxon>
        <taxon>Sphingobacteriales</taxon>
        <taxon>Sphingobacteriaceae</taxon>
        <taxon>Mucilaginibacter</taxon>
    </lineage>
</organism>
<evidence type="ECO:0000313" key="1">
    <source>
        <dbReference type="EMBL" id="MVN91757.1"/>
    </source>
</evidence>
<sequence>MFNINHQSSPGKKKSQSHNLQCKTFELTTTCLIVICLVFTSCNNNGKPSAPKQTGNIKNINKATDTVVSEPKSNANNKDSVEVVDEKDILLNGKLKRYFSVMDFKANFGEPDSSKLLSDVEPCTSIFEEADGSVNPQAKYLYKNGSRFENSGNKVAIDEISFDGGDHILYKGHLLNKSTTMGDIKRLFPNAIKHISEMDVFGEGKLQVIQLREDYNNVSDGHVKIFFKNGKLHLLHWWFPC</sequence>
<gene>
    <name evidence="1" type="ORF">GO816_11525</name>
</gene>
<dbReference type="Proteomes" id="UP000434850">
    <property type="component" value="Unassembled WGS sequence"/>
</dbReference>